<dbReference type="GO" id="GO:0006367">
    <property type="term" value="P:transcription initiation at RNA polymerase II promoter"/>
    <property type="evidence" value="ECO:0007669"/>
    <property type="project" value="InterPro"/>
</dbReference>
<organism evidence="2 3">
    <name type="scientific">Lynx pardinus</name>
    <name type="common">Iberian lynx</name>
    <name type="synonym">Felis pardina</name>
    <dbReference type="NCBI Taxonomy" id="191816"/>
    <lineage>
        <taxon>Eukaryota</taxon>
        <taxon>Metazoa</taxon>
        <taxon>Chordata</taxon>
        <taxon>Craniata</taxon>
        <taxon>Vertebrata</taxon>
        <taxon>Euteleostomi</taxon>
        <taxon>Mammalia</taxon>
        <taxon>Eutheria</taxon>
        <taxon>Laurasiatheria</taxon>
        <taxon>Carnivora</taxon>
        <taxon>Feliformia</taxon>
        <taxon>Felidae</taxon>
        <taxon>Felinae</taxon>
        <taxon>Lynx</taxon>
    </lineage>
</organism>
<evidence type="ECO:0000313" key="2">
    <source>
        <dbReference type="EMBL" id="VFV29739.1"/>
    </source>
</evidence>
<proteinExistence type="predicted"/>
<dbReference type="PANTHER" id="PTHR12694:SF7">
    <property type="entry name" value="TRANSCRIPTION INITIATION FACTOR IIA SUBUNIT 1"/>
    <property type="match status" value="1"/>
</dbReference>
<dbReference type="GO" id="GO:0003743">
    <property type="term" value="F:translation initiation factor activity"/>
    <property type="evidence" value="ECO:0007669"/>
    <property type="project" value="UniProtKB-KW"/>
</dbReference>
<keyword evidence="2" id="KW-0648">Protein biosynthesis</keyword>
<sequence length="169" mass="18669">MELKTLWENKLMQSRAVDGFHSEEQQLLLQVQQQHQPQQQQHHHHHHHQQTQPQQTVPQQAQTQQVLIPASQQAAAPQVIVPDSKLIQHMNASNMSAAATAATLALPAGVTPVQQILTNSGQLLQVVRAANGAQYIFQPQQSVVLQQQVIPQMQPGGVQAPVIQQVIES</sequence>
<evidence type="ECO:0000256" key="1">
    <source>
        <dbReference type="SAM" id="MobiDB-lite"/>
    </source>
</evidence>
<name>A0A485NBP5_LYNPA</name>
<keyword evidence="3" id="KW-1185">Reference proteome</keyword>
<feature type="compositionally biased region" description="Low complexity" evidence="1">
    <location>
        <begin position="30"/>
        <end position="40"/>
    </location>
</feature>
<evidence type="ECO:0000313" key="3">
    <source>
        <dbReference type="Proteomes" id="UP000386466"/>
    </source>
</evidence>
<reference evidence="2 3" key="1">
    <citation type="submission" date="2019-01" db="EMBL/GenBank/DDBJ databases">
        <authorList>
            <person name="Alioto T."/>
            <person name="Alioto T."/>
        </authorList>
    </citation>
    <scope>NUCLEOTIDE SEQUENCE [LARGE SCALE GENOMIC DNA]</scope>
</reference>
<dbReference type="AlphaFoldDB" id="A0A485NBP5"/>
<dbReference type="EMBL" id="CAAGRJ010013197">
    <property type="protein sequence ID" value="VFV29739.1"/>
    <property type="molecule type" value="Genomic_DNA"/>
</dbReference>
<protein>
    <submittedName>
        <fullName evidence="2">Transcription initiation factor iia</fullName>
    </submittedName>
</protein>
<keyword evidence="2" id="KW-0396">Initiation factor</keyword>
<dbReference type="InterPro" id="IPR004855">
    <property type="entry name" value="TFIIA_asu/bsu"/>
</dbReference>
<dbReference type="Proteomes" id="UP000386466">
    <property type="component" value="Unassembled WGS sequence"/>
</dbReference>
<dbReference type="GO" id="GO:0005672">
    <property type="term" value="C:transcription factor TFIIA complex"/>
    <property type="evidence" value="ECO:0007669"/>
    <property type="project" value="InterPro"/>
</dbReference>
<feature type="compositionally biased region" description="Low complexity" evidence="1">
    <location>
        <begin position="50"/>
        <end position="66"/>
    </location>
</feature>
<gene>
    <name evidence="2" type="ORF">LYPA_23C019032</name>
</gene>
<accession>A0A485NBP5</accession>
<dbReference type="Pfam" id="PF03153">
    <property type="entry name" value="TFIIA"/>
    <property type="match status" value="1"/>
</dbReference>
<dbReference type="PANTHER" id="PTHR12694">
    <property type="entry name" value="TRANSCRIPTION INITIATION FACTOR IIA SUBUNIT 1"/>
    <property type="match status" value="1"/>
</dbReference>
<feature type="region of interest" description="Disordered" evidence="1">
    <location>
        <begin position="30"/>
        <end position="68"/>
    </location>
</feature>